<sequence>MLAETTKTAVESVYRLHMIPKDYGMRYGRKQLRPIKAVIRVPTLISKEDLTKAFMEWKARAPKQTVCVSSPSRVKSYVLEDMYTFKIIDYLKPSIGESILVLSEKEWQRLLQWKP</sequence>
<proteinExistence type="predicted"/>
<accession>A0A841YA36</accession>
<dbReference type="Proteomes" id="UP000591929">
    <property type="component" value="Unassembled WGS sequence"/>
</dbReference>
<organism evidence="1 2">
    <name type="scientific">Listeria booriae</name>
    <dbReference type="NCBI Taxonomy" id="1552123"/>
    <lineage>
        <taxon>Bacteria</taxon>
        <taxon>Bacillati</taxon>
        <taxon>Bacillota</taxon>
        <taxon>Bacilli</taxon>
        <taxon>Bacillales</taxon>
        <taxon>Listeriaceae</taxon>
        <taxon>Listeria</taxon>
    </lineage>
</organism>
<evidence type="ECO:0000313" key="2">
    <source>
        <dbReference type="Proteomes" id="UP000591929"/>
    </source>
</evidence>
<evidence type="ECO:0000313" key="1">
    <source>
        <dbReference type="EMBL" id="MBC1373793.1"/>
    </source>
</evidence>
<protein>
    <submittedName>
        <fullName evidence="1">Uncharacterized protein</fullName>
    </submittedName>
</protein>
<reference evidence="1 2" key="1">
    <citation type="submission" date="2020-03" db="EMBL/GenBank/DDBJ databases">
        <title>Soil Listeria distribution.</title>
        <authorList>
            <person name="Liao J."/>
            <person name="Wiedmann M."/>
        </authorList>
    </citation>
    <scope>NUCLEOTIDE SEQUENCE [LARGE SCALE GENOMIC DNA]</scope>
    <source>
        <strain evidence="1 2">FSL L7-1681</strain>
    </source>
</reference>
<dbReference type="RefSeq" id="WP_185378184.1">
    <property type="nucleotide sequence ID" value="NZ_JAARPL010000018.1"/>
</dbReference>
<gene>
    <name evidence="1" type="ORF">HB847_15685</name>
</gene>
<comment type="caution">
    <text evidence="1">The sequence shown here is derived from an EMBL/GenBank/DDBJ whole genome shotgun (WGS) entry which is preliminary data.</text>
</comment>
<dbReference type="AlphaFoldDB" id="A0A841YA36"/>
<name>A0A841YA36_9LIST</name>
<dbReference type="EMBL" id="JAARPL010000018">
    <property type="protein sequence ID" value="MBC1373793.1"/>
    <property type="molecule type" value="Genomic_DNA"/>
</dbReference>